<name>A0ABS2QJ14_9BACI</name>
<sequence length="72" mass="7877">MAKTLELVFITADGKNSKISVEDPQEPVDVNAVKQAMDSILAANIFMTSSGDLTAKKNARVIDRTVEEYEMS</sequence>
<gene>
    <name evidence="1" type="ORF">JOC77_002526</name>
</gene>
<evidence type="ECO:0000313" key="2">
    <source>
        <dbReference type="Proteomes" id="UP000823486"/>
    </source>
</evidence>
<evidence type="ECO:0000313" key="1">
    <source>
        <dbReference type="EMBL" id="MBM7693087.1"/>
    </source>
</evidence>
<evidence type="ECO:0008006" key="3">
    <source>
        <dbReference type="Google" id="ProtNLM"/>
    </source>
</evidence>
<dbReference type="EMBL" id="JAFBFI010000010">
    <property type="protein sequence ID" value="MBM7693087.1"/>
    <property type="molecule type" value="Genomic_DNA"/>
</dbReference>
<accession>A0ABS2QJ14</accession>
<protein>
    <recommendedName>
        <fullName evidence="3">DUF2922 domain-containing protein</fullName>
    </recommendedName>
</protein>
<comment type="caution">
    <text evidence="1">The sequence shown here is derived from an EMBL/GenBank/DDBJ whole genome shotgun (WGS) entry which is preliminary data.</text>
</comment>
<proteinExistence type="predicted"/>
<keyword evidence="2" id="KW-1185">Reference proteome</keyword>
<dbReference type="InterPro" id="IPR021321">
    <property type="entry name" value="DUF2922"/>
</dbReference>
<dbReference type="Proteomes" id="UP000823486">
    <property type="component" value="Unassembled WGS sequence"/>
</dbReference>
<dbReference type="Pfam" id="PF11148">
    <property type="entry name" value="DUF2922"/>
    <property type="match status" value="1"/>
</dbReference>
<organism evidence="1 2">
    <name type="scientific">Peribacillus deserti</name>
    <dbReference type="NCBI Taxonomy" id="673318"/>
    <lineage>
        <taxon>Bacteria</taxon>
        <taxon>Bacillati</taxon>
        <taxon>Bacillota</taxon>
        <taxon>Bacilli</taxon>
        <taxon>Bacillales</taxon>
        <taxon>Bacillaceae</taxon>
        <taxon>Peribacillus</taxon>
    </lineage>
</organism>
<reference evidence="1 2" key="1">
    <citation type="submission" date="2021-01" db="EMBL/GenBank/DDBJ databases">
        <title>Genomic Encyclopedia of Type Strains, Phase IV (KMG-IV): sequencing the most valuable type-strain genomes for metagenomic binning, comparative biology and taxonomic classification.</title>
        <authorList>
            <person name="Goeker M."/>
        </authorList>
    </citation>
    <scope>NUCLEOTIDE SEQUENCE [LARGE SCALE GENOMIC DNA]</scope>
    <source>
        <strain evidence="1 2">DSM 105482</strain>
    </source>
</reference>
<dbReference type="RefSeq" id="WP_204543644.1">
    <property type="nucleotide sequence ID" value="NZ_JAFBFI010000010.1"/>
</dbReference>